<dbReference type="CDD" id="cd18569">
    <property type="entry name" value="ABC_6TM_NHLM_bacteriocin"/>
    <property type="match status" value="1"/>
</dbReference>
<evidence type="ECO:0000259" key="11">
    <source>
        <dbReference type="PROSITE" id="PS50929"/>
    </source>
</evidence>
<dbReference type="RefSeq" id="WP_186858525.1">
    <property type="nucleotide sequence ID" value="NZ_JACOON010000006.1"/>
</dbReference>
<reference evidence="13 14" key="1">
    <citation type="submission" date="2020-08" db="EMBL/GenBank/DDBJ databases">
        <title>Genome public.</title>
        <authorList>
            <person name="Liu C."/>
            <person name="Sun Q."/>
        </authorList>
    </citation>
    <scope>NUCLEOTIDE SEQUENCE [LARGE SCALE GENOMIC DNA]</scope>
    <source>
        <strain evidence="13 14">NSJ-35</strain>
    </source>
</reference>
<dbReference type="PROSITE" id="PS50929">
    <property type="entry name" value="ABC_TM1F"/>
    <property type="match status" value="1"/>
</dbReference>
<gene>
    <name evidence="13" type="ORF">H8S18_12115</name>
</gene>
<dbReference type="InterPro" id="IPR011527">
    <property type="entry name" value="ABC1_TM_dom"/>
</dbReference>
<feature type="transmembrane region" description="Helical" evidence="9">
    <location>
        <begin position="159"/>
        <end position="180"/>
    </location>
</feature>
<dbReference type="Pfam" id="PF00664">
    <property type="entry name" value="ABC_membrane"/>
    <property type="match status" value="1"/>
</dbReference>
<dbReference type="Gene3D" id="3.40.50.300">
    <property type="entry name" value="P-loop containing nucleotide triphosphate hydrolases"/>
    <property type="match status" value="1"/>
</dbReference>
<keyword evidence="2 9" id="KW-0812">Transmembrane</keyword>
<evidence type="ECO:0000256" key="8">
    <source>
        <dbReference type="ARBA" id="ARBA00023136"/>
    </source>
</evidence>
<proteinExistence type="predicted"/>
<dbReference type="InterPro" id="IPR003439">
    <property type="entry name" value="ABC_transporter-like_ATP-bd"/>
</dbReference>
<feature type="domain" description="Peptidase C39" evidence="12">
    <location>
        <begin position="11"/>
        <end position="130"/>
    </location>
</feature>
<feature type="transmembrane region" description="Helical" evidence="9">
    <location>
        <begin position="271"/>
        <end position="291"/>
    </location>
</feature>
<dbReference type="InterPro" id="IPR027417">
    <property type="entry name" value="P-loop_NTPase"/>
</dbReference>
<feature type="domain" description="ABC transmembrane type-1" evidence="11">
    <location>
        <begin position="161"/>
        <end position="442"/>
    </location>
</feature>
<name>A0ABR7EH40_9FIRM</name>
<evidence type="ECO:0000256" key="4">
    <source>
        <dbReference type="ARBA" id="ARBA00022801"/>
    </source>
</evidence>
<dbReference type="PROSITE" id="PS00211">
    <property type="entry name" value="ABC_TRANSPORTER_1"/>
    <property type="match status" value="1"/>
</dbReference>
<keyword evidence="6" id="KW-0067">ATP-binding</keyword>
<dbReference type="EMBL" id="JACOON010000006">
    <property type="protein sequence ID" value="MBC5649085.1"/>
    <property type="molecule type" value="Genomic_DNA"/>
</dbReference>
<evidence type="ECO:0000313" key="14">
    <source>
        <dbReference type="Proteomes" id="UP000606889"/>
    </source>
</evidence>
<evidence type="ECO:0000256" key="2">
    <source>
        <dbReference type="ARBA" id="ARBA00022692"/>
    </source>
</evidence>
<organism evidence="13 14">
    <name type="scientific">Christensenella tenuis</name>
    <dbReference type="NCBI Taxonomy" id="2763033"/>
    <lineage>
        <taxon>Bacteria</taxon>
        <taxon>Bacillati</taxon>
        <taxon>Bacillota</taxon>
        <taxon>Clostridia</taxon>
        <taxon>Christensenellales</taxon>
        <taxon>Christensenellaceae</taxon>
        <taxon>Christensenella</taxon>
    </lineage>
</organism>
<dbReference type="InterPro" id="IPR005074">
    <property type="entry name" value="Peptidase_C39"/>
</dbReference>
<dbReference type="SUPFAM" id="SSF52540">
    <property type="entry name" value="P-loop containing nucleoside triphosphate hydrolases"/>
    <property type="match status" value="1"/>
</dbReference>
<feature type="transmembrane region" description="Helical" evidence="9">
    <location>
        <begin position="393"/>
        <end position="419"/>
    </location>
</feature>
<dbReference type="InterPro" id="IPR017871">
    <property type="entry name" value="ABC_transporter-like_CS"/>
</dbReference>
<dbReference type="Pfam" id="PF03412">
    <property type="entry name" value="Peptidase_C39"/>
    <property type="match status" value="1"/>
</dbReference>
<keyword evidence="8 9" id="KW-0472">Membrane</keyword>
<dbReference type="InterPro" id="IPR022514">
    <property type="entry name" value="NHPM_micro_ABC1"/>
</dbReference>
<keyword evidence="7 9" id="KW-1133">Transmembrane helix</keyword>
<dbReference type="Gene3D" id="3.90.70.10">
    <property type="entry name" value="Cysteine proteinases"/>
    <property type="match status" value="1"/>
</dbReference>
<dbReference type="Proteomes" id="UP000606889">
    <property type="component" value="Unassembled WGS sequence"/>
</dbReference>
<evidence type="ECO:0000256" key="1">
    <source>
        <dbReference type="ARBA" id="ARBA00004651"/>
    </source>
</evidence>
<keyword evidence="3" id="KW-0547">Nucleotide-binding</keyword>
<accession>A0ABR7EH40</accession>
<keyword evidence="14" id="KW-1185">Reference proteome</keyword>
<dbReference type="PROSITE" id="PS50990">
    <property type="entry name" value="PEPTIDASE_C39"/>
    <property type="match status" value="1"/>
</dbReference>
<dbReference type="SMART" id="SM00382">
    <property type="entry name" value="AAA"/>
    <property type="match status" value="1"/>
</dbReference>
<feature type="transmembrane region" description="Helical" evidence="9">
    <location>
        <begin position="200"/>
        <end position="222"/>
    </location>
</feature>
<evidence type="ECO:0000256" key="9">
    <source>
        <dbReference type="SAM" id="Phobius"/>
    </source>
</evidence>
<dbReference type="NCBIfam" id="TIGR03796">
    <property type="entry name" value="NHLM_micro_ABC1"/>
    <property type="match status" value="1"/>
</dbReference>
<evidence type="ECO:0000259" key="10">
    <source>
        <dbReference type="PROSITE" id="PS50893"/>
    </source>
</evidence>
<dbReference type="PANTHER" id="PTHR43394">
    <property type="entry name" value="ATP-DEPENDENT PERMEASE MDL1, MITOCHONDRIAL"/>
    <property type="match status" value="1"/>
</dbReference>
<dbReference type="InterPro" id="IPR036640">
    <property type="entry name" value="ABC1_TM_sf"/>
</dbReference>
<evidence type="ECO:0000256" key="3">
    <source>
        <dbReference type="ARBA" id="ARBA00022741"/>
    </source>
</evidence>
<dbReference type="InterPro" id="IPR003593">
    <property type="entry name" value="AAA+_ATPase"/>
</dbReference>
<protein>
    <submittedName>
        <fullName evidence="13">NHLP family bacteriocin export ABC transporter peptidase/permease/ATPase subunit</fullName>
    </submittedName>
</protein>
<comment type="caution">
    <text evidence="13">The sequence shown here is derived from an EMBL/GenBank/DDBJ whole genome shotgun (WGS) entry which is preliminary data.</text>
</comment>
<evidence type="ECO:0000256" key="5">
    <source>
        <dbReference type="ARBA" id="ARBA00022807"/>
    </source>
</evidence>
<dbReference type="InterPro" id="IPR039421">
    <property type="entry name" value="Type_1_exporter"/>
</dbReference>
<keyword evidence="5" id="KW-0645">Protease</keyword>
<dbReference type="PANTHER" id="PTHR43394:SF1">
    <property type="entry name" value="ATP-BINDING CASSETTE SUB-FAMILY B MEMBER 10, MITOCHONDRIAL"/>
    <property type="match status" value="1"/>
</dbReference>
<evidence type="ECO:0000256" key="7">
    <source>
        <dbReference type="ARBA" id="ARBA00022989"/>
    </source>
</evidence>
<sequence>MKVAKVPVVMQMEALECGAACLAMVLAFYGKWLSLEQVRGDCGVSRDGSSAKSLVTAARAYGLEAAGYRMEIEDVKQCGFPAILHWNFNHFVVLCGFKGDKAVINDPARGRISVGMEEFDRSFTGIVLCFEPAEAFRREGKPASVMDFARKRLRGSRGAVVFVMLWSLIAAAIAIVIPLFSKVFMDNILSGKNPEWLTPLISVMLAVLVFQFVTASIQNVYWMRIQGKMATVASSSFMWHVLRLPVGFFAQRYIGDIAARQASNEGIASTLIGRIAPLAVNVCLLVLYLIVLLRYSVLLSAVGIAAAAVNLAVMRIIAKKRVNASRVIERDMGLLSGVTAAGFDMAESIKAAGAENGYFERWSGTYARANNGKIQLQKANQFYNMIPQFVQQLANIAVLMLGVYLILDGSFTIGTLLAFQGILSSFLAPVNEIVQVGTTFFEMRTQMERIDDVFHYKPDVSEEGEADGKLRGTVDMEGVTFGYAKLSPPLISEFSLHVECGKSIAFVGASGSGKSTLAKLISGLYPPWEGRILFDGTPRGEIPRSILTDSVSVVDQEIVLFEDTVLNNITMWDRSIPFSDVVEACKTAEIHEDIMLRPDGYDDMVVDGGKNYSGGQRQRLEIARALVRKPSVLILDEATSALDAKTEQQIMENLKEKGITLIIIAHRLSTIRDCGEIIVLDHGNVAERGTHESLLARHGTYEKLLDD</sequence>
<keyword evidence="4" id="KW-0378">Hydrolase</keyword>
<dbReference type="SUPFAM" id="SSF90123">
    <property type="entry name" value="ABC transporter transmembrane region"/>
    <property type="match status" value="1"/>
</dbReference>
<dbReference type="Gene3D" id="1.20.1560.10">
    <property type="entry name" value="ABC transporter type 1, transmembrane domain"/>
    <property type="match status" value="1"/>
</dbReference>
<evidence type="ECO:0000313" key="13">
    <source>
        <dbReference type="EMBL" id="MBC5649085.1"/>
    </source>
</evidence>
<dbReference type="PROSITE" id="PS50893">
    <property type="entry name" value="ABC_TRANSPORTER_2"/>
    <property type="match status" value="1"/>
</dbReference>
<evidence type="ECO:0000259" key="12">
    <source>
        <dbReference type="PROSITE" id="PS50990"/>
    </source>
</evidence>
<keyword evidence="5" id="KW-0788">Thiol protease</keyword>
<comment type="subcellular location">
    <subcellularLocation>
        <location evidence="1">Cell membrane</location>
        <topology evidence="1">Multi-pass membrane protein</topology>
    </subcellularLocation>
</comment>
<feature type="domain" description="ABC transporter" evidence="10">
    <location>
        <begin position="474"/>
        <end position="707"/>
    </location>
</feature>
<feature type="transmembrane region" description="Helical" evidence="9">
    <location>
        <begin position="297"/>
        <end position="318"/>
    </location>
</feature>
<evidence type="ECO:0000256" key="6">
    <source>
        <dbReference type="ARBA" id="ARBA00022840"/>
    </source>
</evidence>
<dbReference type="Pfam" id="PF00005">
    <property type="entry name" value="ABC_tran"/>
    <property type="match status" value="1"/>
</dbReference>